<dbReference type="AlphaFoldDB" id="O46183"/>
<evidence type="ECO:0000256" key="1">
    <source>
        <dbReference type="SAM" id="MobiDB-lite"/>
    </source>
</evidence>
<feature type="region of interest" description="Disordered" evidence="1">
    <location>
        <begin position="30"/>
        <end position="93"/>
    </location>
</feature>
<feature type="domain" description="DUF4780" evidence="2">
    <location>
        <begin position="207"/>
        <end position="380"/>
    </location>
</feature>
<evidence type="ECO:0000313" key="3">
    <source>
        <dbReference type="EMBL" id="AAB92392.1"/>
    </source>
</evidence>
<proteinExistence type="predicted"/>
<feature type="non-terminal residue" evidence="3">
    <location>
        <position position="1"/>
    </location>
</feature>
<dbReference type="FlyBase" id="FBgn0044175">
    <property type="gene designation" value="Dsub\bilbo\ORF"/>
</dbReference>
<reference evidence="3" key="1">
    <citation type="journal article" date="1997" name="Mol. Biol. Evol.">
        <title>bilbo, a non-LTR retrotransposon of Drosophila subobscura: a clue to the evolution of LINE-like elements in Drosophila.</title>
        <authorList>
            <person name="Blesa D."/>
            <person name="Martinez-Sebastian M.J."/>
        </authorList>
    </citation>
    <scope>NUCLEOTIDE SEQUENCE</scope>
    <source>
        <strain evidence="3">H271</strain>
    </source>
</reference>
<evidence type="ECO:0000259" key="2">
    <source>
        <dbReference type="Pfam" id="PF16012"/>
    </source>
</evidence>
<feature type="region of interest" description="Disordered" evidence="1">
    <location>
        <begin position="389"/>
        <end position="424"/>
    </location>
</feature>
<gene>
    <name evidence="4" type="primary">ORF</name>
</gene>
<organism evidence="3">
    <name type="scientific">Drosophila subobscura</name>
    <name type="common">Fruit fly</name>
    <dbReference type="NCBI Taxonomy" id="7241"/>
    <lineage>
        <taxon>Eukaryota</taxon>
        <taxon>Metazoa</taxon>
        <taxon>Ecdysozoa</taxon>
        <taxon>Arthropoda</taxon>
        <taxon>Hexapoda</taxon>
        <taxon>Insecta</taxon>
        <taxon>Pterygota</taxon>
        <taxon>Neoptera</taxon>
        <taxon>Endopterygota</taxon>
        <taxon>Diptera</taxon>
        <taxon>Brachycera</taxon>
        <taxon>Muscomorpha</taxon>
        <taxon>Ephydroidea</taxon>
        <taxon>Drosophilidae</taxon>
        <taxon>Drosophila</taxon>
        <taxon>Sophophora</taxon>
    </lineage>
</organism>
<accession>O46183</accession>
<evidence type="ECO:0000313" key="4">
    <source>
        <dbReference type="FlyBase" id="FBgn0044175"/>
    </source>
</evidence>
<name>O46183_DROSU</name>
<feature type="compositionally biased region" description="Acidic residues" evidence="1">
    <location>
        <begin position="402"/>
        <end position="417"/>
    </location>
</feature>
<sequence length="469" mass="50920">RRALPGWTVPLLCSSWEPYGEIIKYCKQNQKRERHSPNACREKSQAGEGSGPKAGPIRSDAGKTCTVKDAGMNPGGSHPKPGMGGKSTPKTDTMVGQLSNIAAAQPSGEAAGEDLPSTSVQAKKYSYAEKRSAGHILRRQNASQEVSPTADWLKKVEWASTVLPNFSVEPQKVAAQQKRQRSQETPGPAAKRSRILPNVSFAQIAKERTLIGVLDKGSAEGKIPRSQWKWVEAALADRCFELLEKDPGPPPVCKDMGWFQGNIKVVACEDERSVKLYKAAVAQIGEVYAGAKLVAVDWSEVPSRPRARIWVPATFKEPERILTMLQRCNPTLPTSDWKVAKVEASKGPTNQAVVILNKESLAPIEAARGELNFGFSSVTMKVYKSDAAAEARSANKPVEQDVASEIEAPEVDPEPEPALESYSSETELLLDFEAMCRDDILDDSDADITVVENVSNEVSEASADKSPPL</sequence>
<dbReference type="Pfam" id="PF16012">
    <property type="entry name" value="DUF4780"/>
    <property type="match status" value="1"/>
</dbReference>
<dbReference type="EMBL" id="U73803">
    <property type="protein sequence ID" value="AAB92392.1"/>
    <property type="molecule type" value="Genomic_DNA"/>
</dbReference>
<feature type="region of interest" description="Disordered" evidence="1">
    <location>
        <begin position="170"/>
        <end position="191"/>
    </location>
</feature>
<protein>
    <recommendedName>
        <fullName evidence="2">DUF4780 domain-containing protein</fullName>
    </recommendedName>
</protein>
<dbReference type="InterPro" id="IPR031961">
    <property type="entry name" value="DUF4780"/>
</dbReference>